<dbReference type="Pfam" id="PF10411">
    <property type="entry name" value="DsbC_N"/>
    <property type="match status" value="1"/>
</dbReference>
<proteinExistence type="inferred from homology"/>
<feature type="region of interest" description="Disordered" evidence="8">
    <location>
        <begin position="115"/>
        <end position="134"/>
    </location>
</feature>
<dbReference type="Gene3D" id="3.40.30.10">
    <property type="entry name" value="Glutaredoxin"/>
    <property type="match status" value="1"/>
</dbReference>
<evidence type="ECO:0000256" key="5">
    <source>
        <dbReference type="ARBA" id="ARBA00023157"/>
    </source>
</evidence>
<evidence type="ECO:0000256" key="6">
    <source>
        <dbReference type="ARBA" id="ARBA00023284"/>
    </source>
</evidence>
<accession>A0ABW4MA25</accession>
<feature type="compositionally biased region" description="Polar residues" evidence="8">
    <location>
        <begin position="122"/>
        <end position="133"/>
    </location>
</feature>
<keyword evidence="5" id="KW-1015">Disulfide bond</keyword>
<sequence length="279" mass="30112">MKWKQLTWGLAAALLGSGASLVLASNTSGYVASETDKSVLAQLKQRLPKTQVSRINCQIVSGVCEVTAGSQIFYIDQGARYLMIGRIFDLETRQDLTAARLVDVNPDLLIGGAAGSRREAETSQAQLRGQNSAMGRGMAKTLSLASLSEAGAIIWGNPAGKTVTVFSDFSCGYCKALTVTLEQLDVRVMERPISILGSRAIANQVFCARDRRKALKAAYSGQNIPETRNCDTSALDANERFARDNGISGTPVLVRSDGAVIEGYRPKEYIAKWLNEVRS</sequence>
<dbReference type="InterPro" id="IPR033954">
    <property type="entry name" value="DiS-bond_Isoase_DsbC/G"/>
</dbReference>
<dbReference type="InterPro" id="IPR051470">
    <property type="entry name" value="Thiol:disulfide_interchange"/>
</dbReference>
<dbReference type="InterPro" id="IPR036249">
    <property type="entry name" value="Thioredoxin-like_sf"/>
</dbReference>
<dbReference type="InterPro" id="IPR009094">
    <property type="entry name" value="DiS-bond_isomerase_DsbC/G_N_sf"/>
</dbReference>
<feature type="chain" id="PRO_5044985764" description="Thiol:disulfide interchange protein" evidence="7">
    <location>
        <begin position="25"/>
        <end position="279"/>
    </location>
</feature>
<keyword evidence="12" id="KW-1185">Reference proteome</keyword>
<feature type="domain" description="Thioredoxin-like fold" evidence="10">
    <location>
        <begin position="161"/>
        <end position="274"/>
    </location>
</feature>
<feature type="domain" description="Disulphide bond isomerase DsbC/G N-terminal" evidence="9">
    <location>
        <begin position="32"/>
        <end position="98"/>
    </location>
</feature>
<dbReference type="CDD" id="cd03020">
    <property type="entry name" value="DsbA_DsbC_DsbG"/>
    <property type="match status" value="1"/>
</dbReference>
<dbReference type="Pfam" id="PF13098">
    <property type="entry name" value="Thioredoxin_2"/>
    <property type="match status" value="1"/>
</dbReference>
<comment type="subcellular location">
    <subcellularLocation>
        <location evidence="1 7">Periplasm</location>
    </subcellularLocation>
</comment>
<organism evidence="11 12">
    <name type="scientific">Sphingorhabdus buctiana</name>
    <dbReference type="NCBI Taxonomy" id="1508805"/>
    <lineage>
        <taxon>Bacteria</taxon>
        <taxon>Pseudomonadati</taxon>
        <taxon>Pseudomonadota</taxon>
        <taxon>Alphaproteobacteria</taxon>
        <taxon>Sphingomonadales</taxon>
        <taxon>Sphingomonadaceae</taxon>
        <taxon>Sphingorhabdus</taxon>
    </lineage>
</organism>
<evidence type="ECO:0000259" key="10">
    <source>
        <dbReference type="Pfam" id="PF13098"/>
    </source>
</evidence>
<dbReference type="SUPFAM" id="SSF52833">
    <property type="entry name" value="Thioredoxin-like"/>
    <property type="match status" value="1"/>
</dbReference>
<protein>
    <recommendedName>
        <fullName evidence="7">Thiol:disulfide interchange protein</fullName>
    </recommendedName>
</protein>
<dbReference type="Gene3D" id="3.10.450.70">
    <property type="entry name" value="Disulphide bond isomerase, DsbC/G, N-terminal"/>
    <property type="match status" value="1"/>
</dbReference>
<evidence type="ECO:0000313" key="11">
    <source>
        <dbReference type="EMBL" id="MFD1765223.1"/>
    </source>
</evidence>
<evidence type="ECO:0000256" key="3">
    <source>
        <dbReference type="ARBA" id="ARBA00022729"/>
    </source>
</evidence>
<keyword evidence="4 7" id="KW-0574">Periplasm</keyword>
<comment type="similarity">
    <text evidence="2 7">Belongs to the thioredoxin family. DsbC subfamily.</text>
</comment>
<gene>
    <name evidence="11" type="ORF">ACFSAG_00005</name>
</gene>
<keyword evidence="6 7" id="KW-0676">Redox-active center</keyword>
<dbReference type="InterPro" id="IPR012336">
    <property type="entry name" value="Thioredoxin-like_fold"/>
</dbReference>
<evidence type="ECO:0000256" key="4">
    <source>
        <dbReference type="ARBA" id="ARBA00022764"/>
    </source>
</evidence>
<evidence type="ECO:0000313" key="12">
    <source>
        <dbReference type="Proteomes" id="UP001597215"/>
    </source>
</evidence>
<name>A0ABW4MA25_9SPHN</name>
<dbReference type="PANTHER" id="PTHR35272:SF3">
    <property type="entry name" value="THIOL:DISULFIDE INTERCHANGE PROTEIN DSBC"/>
    <property type="match status" value="1"/>
</dbReference>
<feature type="signal peptide" evidence="7">
    <location>
        <begin position="1"/>
        <end position="24"/>
    </location>
</feature>
<evidence type="ECO:0000256" key="2">
    <source>
        <dbReference type="ARBA" id="ARBA00009813"/>
    </source>
</evidence>
<keyword evidence="3 7" id="KW-0732">Signal</keyword>
<comment type="function">
    <text evidence="7">Required for disulfide bond formation in some periplasmic proteins. Acts by transferring its disulfide bond to other proteins and is reduced in the process.</text>
</comment>
<reference evidence="12" key="1">
    <citation type="journal article" date="2019" name="Int. J. Syst. Evol. Microbiol.">
        <title>The Global Catalogue of Microorganisms (GCM) 10K type strain sequencing project: providing services to taxonomists for standard genome sequencing and annotation.</title>
        <authorList>
            <consortium name="The Broad Institute Genomics Platform"/>
            <consortium name="The Broad Institute Genome Sequencing Center for Infectious Disease"/>
            <person name="Wu L."/>
            <person name="Ma J."/>
        </authorList>
    </citation>
    <scope>NUCLEOTIDE SEQUENCE [LARGE SCALE GENOMIC DNA]</scope>
    <source>
        <strain evidence="12">CGMCC 1.12449</strain>
    </source>
</reference>
<dbReference type="PANTHER" id="PTHR35272">
    <property type="entry name" value="THIOL:DISULFIDE INTERCHANGE PROTEIN DSBC-RELATED"/>
    <property type="match status" value="1"/>
</dbReference>
<evidence type="ECO:0000259" key="9">
    <source>
        <dbReference type="Pfam" id="PF10411"/>
    </source>
</evidence>
<comment type="caution">
    <text evidence="11">The sequence shown here is derived from an EMBL/GenBank/DDBJ whole genome shotgun (WGS) entry which is preliminary data.</text>
</comment>
<dbReference type="InterPro" id="IPR018950">
    <property type="entry name" value="DiS-bond_isomerase_DsbC/G_N"/>
</dbReference>
<evidence type="ECO:0000256" key="1">
    <source>
        <dbReference type="ARBA" id="ARBA00004418"/>
    </source>
</evidence>
<evidence type="ECO:0000256" key="7">
    <source>
        <dbReference type="RuleBase" id="RU364038"/>
    </source>
</evidence>
<dbReference type="SUPFAM" id="SSF54423">
    <property type="entry name" value="DsbC/DsbG N-terminal domain-like"/>
    <property type="match status" value="1"/>
</dbReference>
<evidence type="ECO:0000256" key="8">
    <source>
        <dbReference type="SAM" id="MobiDB-lite"/>
    </source>
</evidence>
<dbReference type="RefSeq" id="WP_381510338.1">
    <property type="nucleotide sequence ID" value="NZ_JBHUEL010000001.1"/>
</dbReference>
<dbReference type="Proteomes" id="UP001597215">
    <property type="component" value="Unassembled WGS sequence"/>
</dbReference>
<dbReference type="EMBL" id="JBHUEL010000001">
    <property type="protein sequence ID" value="MFD1765223.1"/>
    <property type="molecule type" value="Genomic_DNA"/>
</dbReference>